<evidence type="ECO:0000313" key="2">
    <source>
        <dbReference type="Proteomes" id="UP000295252"/>
    </source>
</evidence>
<keyword evidence="2" id="KW-1185">Reference proteome</keyword>
<proteinExistence type="predicted"/>
<dbReference type="EMBL" id="HG739088">
    <property type="protein sequence ID" value="CDO99649.1"/>
    <property type="molecule type" value="Genomic_DNA"/>
</dbReference>
<dbReference type="AlphaFoldDB" id="A0A068TUL4"/>
<dbReference type="Proteomes" id="UP000295252">
    <property type="component" value="Chromosome IV"/>
</dbReference>
<accession>A0A068TUL4</accession>
<evidence type="ECO:0000313" key="1">
    <source>
        <dbReference type="EMBL" id="CDO99649.1"/>
    </source>
</evidence>
<reference evidence="2" key="1">
    <citation type="journal article" date="2014" name="Science">
        <title>The coffee genome provides insight into the convergent evolution of caffeine biosynthesis.</title>
        <authorList>
            <person name="Denoeud F."/>
            <person name="Carretero-Paulet L."/>
            <person name="Dereeper A."/>
            <person name="Droc G."/>
            <person name="Guyot R."/>
            <person name="Pietrella M."/>
            <person name="Zheng C."/>
            <person name="Alberti A."/>
            <person name="Anthony F."/>
            <person name="Aprea G."/>
            <person name="Aury J.M."/>
            <person name="Bento P."/>
            <person name="Bernard M."/>
            <person name="Bocs S."/>
            <person name="Campa C."/>
            <person name="Cenci A."/>
            <person name="Combes M.C."/>
            <person name="Crouzillat D."/>
            <person name="Da Silva C."/>
            <person name="Daddiego L."/>
            <person name="De Bellis F."/>
            <person name="Dussert S."/>
            <person name="Garsmeur O."/>
            <person name="Gayraud T."/>
            <person name="Guignon V."/>
            <person name="Jahn K."/>
            <person name="Jamilloux V."/>
            <person name="Joet T."/>
            <person name="Labadie K."/>
            <person name="Lan T."/>
            <person name="Leclercq J."/>
            <person name="Lepelley M."/>
            <person name="Leroy T."/>
            <person name="Li L.T."/>
            <person name="Librado P."/>
            <person name="Lopez L."/>
            <person name="Munoz A."/>
            <person name="Noel B."/>
            <person name="Pallavicini A."/>
            <person name="Perrotta G."/>
            <person name="Poncet V."/>
            <person name="Pot D."/>
            <person name="Priyono X."/>
            <person name="Rigoreau M."/>
            <person name="Rouard M."/>
            <person name="Rozas J."/>
            <person name="Tranchant-Dubreuil C."/>
            <person name="VanBuren R."/>
            <person name="Zhang Q."/>
            <person name="Andrade A.C."/>
            <person name="Argout X."/>
            <person name="Bertrand B."/>
            <person name="de Kochko A."/>
            <person name="Graziosi G."/>
            <person name="Henry R.J."/>
            <person name="Jayarama X."/>
            <person name="Ming R."/>
            <person name="Nagai C."/>
            <person name="Rounsley S."/>
            <person name="Sankoff D."/>
            <person name="Giuliano G."/>
            <person name="Albert V.A."/>
            <person name="Wincker P."/>
            <person name="Lashermes P."/>
        </authorList>
    </citation>
    <scope>NUCLEOTIDE SEQUENCE [LARGE SCALE GENOMIC DNA]</scope>
    <source>
        <strain evidence="2">cv. DH200-94</strain>
    </source>
</reference>
<dbReference type="InParanoid" id="A0A068TUL4"/>
<dbReference type="Gramene" id="CDO99649">
    <property type="protein sequence ID" value="CDO99649"/>
    <property type="gene ID" value="GSCOC_T00029304001"/>
</dbReference>
<name>A0A068TUL4_COFCA</name>
<organism evidence="1 2">
    <name type="scientific">Coffea canephora</name>
    <name type="common">Robusta coffee</name>
    <dbReference type="NCBI Taxonomy" id="49390"/>
    <lineage>
        <taxon>Eukaryota</taxon>
        <taxon>Viridiplantae</taxon>
        <taxon>Streptophyta</taxon>
        <taxon>Embryophyta</taxon>
        <taxon>Tracheophyta</taxon>
        <taxon>Spermatophyta</taxon>
        <taxon>Magnoliopsida</taxon>
        <taxon>eudicotyledons</taxon>
        <taxon>Gunneridae</taxon>
        <taxon>Pentapetalae</taxon>
        <taxon>asterids</taxon>
        <taxon>lamiids</taxon>
        <taxon>Gentianales</taxon>
        <taxon>Rubiaceae</taxon>
        <taxon>Ixoroideae</taxon>
        <taxon>Gardenieae complex</taxon>
        <taxon>Bertiereae - Coffeeae clade</taxon>
        <taxon>Coffeeae</taxon>
        <taxon>Coffea</taxon>
    </lineage>
</organism>
<protein>
    <submittedName>
        <fullName evidence="1">Uncharacterized protein</fullName>
    </submittedName>
</protein>
<gene>
    <name evidence="1" type="ORF">GSCOC_T00029304001</name>
</gene>
<sequence length="101" mass="11661">MCILYGLSCFGARQQFGLILGKRNLWKKRVHLCSSLCEICPAYLFFTWLKRESWRLYCGIKSSLIHMAGLEPVKLILVVIEVPFSSAPRYLHHSPLYLFPG</sequence>